<dbReference type="EMBL" id="QGMH01000108">
    <property type="protein sequence ID" value="TVY25053.1"/>
    <property type="molecule type" value="Genomic_DNA"/>
</dbReference>
<comment type="caution">
    <text evidence="3">The sequence shown here is derived from an EMBL/GenBank/DDBJ whole genome shotgun (WGS) entry which is preliminary data.</text>
</comment>
<accession>A0A8H8QYF1</accession>
<evidence type="ECO:0000256" key="1">
    <source>
        <dbReference type="SAM" id="Phobius"/>
    </source>
</evidence>
<feature type="domain" description="Heterokaryon incompatibility" evidence="2">
    <location>
        <begin position="414"/>
        <end position="555"/>
    </location>
</feature>
<name>A0A8H8QYF1_9HELO</name>
<sequence length="1070" mass="120319">MGLLNSIGAFADRVSTSHQNDSFYLVKSPLFMQFWDICVLRYPDPLDLYDWNHEIILIYFVAGAIDYGIITIFISIYSSYAALVSYGVNHPDAVSSLSELRSPKSKVYAGLLFFSFAIRAWRLGLATIQRTCDLHHLQWHEMRNLCILILLLCPALAWHLLFETIFNFFQLDENRPWLGQLFWLILSRDWDTAQFFSGWLATKDKEVLKQESAMRLNETWTGFFIRCMKITAVTTPLQMAVQNLPYLVVALVVAVGQNRAAIGGFVGGLFTRFGDLGIVKKFQKLDESVIRARDHLALLLIQGVRRGRVSWRRMGFPQRIAHLRRLVGATLDAFYLACNSYITSALHRFARYGPTFQSFMISRNSKAKTSPSNKKAEGSIPRLFRLLEVDPSASEDQVITCSMSWYNLETAPKYTAVSYVWGSSEANSTMILNGKECRTTSSALVALKGLRSKWRKKKFWIDAICIDQSSDADKAEQIAIMAGIYRNAKQVTVWLGSDQESTLALSLARRLWIRTRLSGVMGSSNYSLDAPEPAWQALQRLLQNRWFQRSWVVQEVMSSNVVVRYGNAEIDWVTLSRLAMAVESEPQSMQKLYSLTENKDPNSSGSDALKIKYIRIMEEFRSMHSAEDQHLSLLYYLVRMFRSGCRFKATNTQDRVYALLNLSGLAGDVVFNDLLNNSRMLGNVNPQITPDYSKRLSEFFTTVARHFLSSGPENRRLDFLAHAGTAYTYGHSQLPNLPSWVPDWSLEDPPCLPLIGYDGTLELLQHPRLKGILVGVADMQSYDEISFSGRPEQERALKRLNAMAKTMNETTLYSAAKETLPNFLIHEDNNILELKGVSVDRIQYIGRVYPSKPLDSSPEAPFTSITTLLISWYQLGIGPNDGHDPAILAARRAMFERTLLADLSQPIFDFTLPDAPIRPVPPMDLGLMTILLALGYGGINLDIVPGGEDMVRRLKERIKHLNITCAGRAFGITEKGRMGLFMQGCEVGDEVCVFEGSGVPFVVKRVDGRGALQGGKDSAHETGFDGKEINDMEDSEENASYELVGAAYVHGIMDGEAMDGSGEAARFLLK</sequence>
<reference evidence="3 4" key="1">
    <citation type="submission" date="2018-05" db="EMBL/GenBank/DDBJ databases">
        <title>Genome sequencing and assembly of the regulated plant pathogen Lachnellula willkommii and related sister species for the development of diagnostic species identification markers.</title>
        <authorList>
            <person name="Giroux E."/>
            <person name="Bilodeau G."/>
        </authorList>
    </citation>
    <scope>NUCLEOTIDE SEQUENCE [LARGE SCALE GENOMIC DNA]</scope>
    <source>
        <strain evidence="3 4">CBS 185.66</strain>
    </source>
</reference>
<dbReference type="InterPro" id="IPR052895">
    <property type="entry name" value="HetReg/Transcr_Mod"/>
</dbReference>
<dbReference type="InterPro" id="IPR010730">
    <property type="entry name" value="HET"/>
</dbReference>
<evidence type="ECO:0000313" key="3">
    <source>
        <dbReference type="EMBL" id="TVY25053.1"/>
    </source>
</evidence>
<dbReference type="PANTHER" id="PTHR24148:SF64">
    <property type="entry name" value="HETEROKARYON INCOMPATIBILITY DOMAIN-CONTAINING PROTEIN"/>
    <property type="match status" value="1"/>
</dbReference>
<dbReference type="Pfam" id="PF06985">
    <property type="entry name" value="HET"/>
    <property type="match status" value="1"/>
</dbReference>
<organism evidence="3 4">
    <name type="scientific">Lachnellula hyalina</name>
    <dbReference type="NCBI Taxonomy" id="1316788"/>
    <lineage>
        <taxon>Eukaryota</taxon>
        <taxon>Fungi</taxon>
        <taxon>Dikarya</taxon>
        <taxon>Ascomycota</taxon>
        <taxon>Pezizomycotina</taxon>
        <taxon>Leotiomycetes</taxon>
        <taxon>Helotiales</taxon>
        <taxon>Lachnaceae</taxon>
        <taxon>Lachnellula</taxon>
    </lineage>
</organism>
<protein>
    <submittedName>
        <fullName evidence="3">Heterokaryon incompatibility protein 6,OR allele</fullName>
    </submittedName>
</protein>
<evidence type="ECO:0000259" key="2">
    <source>
        <dbReference type="Pfam" id="PF06985"/>
    </source>
</evidence>
<dbReference type="AlphaFoldDB" id="A0A8H8QYF1"/>
<feature type="transmembrane region" description="Helical" evidence="1">
    <location>
        <begin position="145"/>
        <end position="162"/>
    </location>
</feature>
<dbReference type="PANTHER" id="PTHR24148">
    <property type="entry name" value="ANKYRIN REPEAT DOMAIN-CONTAINING PROTEIN 39 HOMOLOG-RELATED"/>
    <property type="match status" value="1"/>
</dbReference>
<dbReference type="GeneID" id="41987552"/>
<proteinExistence type="predicted"/>
<keyword evidence="1" id="KW-1133">Transmembrane helix</keyword>
<gene>
    <name evidence="3" type="primary">het-6_11</name>
    <name evidence="3" type="ORF">LHYA1_G007354</name>
</gene>
<feature type="transmembrane region" description="Helical" evidence="1">
    <location>
        <begin position="56"/>
        <end position="77"/>
    </location>
</feature>
<keyword evidence="1" id="KW-0472">Membrane</keyword>
<keyword evidence="4" id="KW-1185">Reference proteome</keyword>
<evidence type="ECO:0000313" key="4">
    <source>
        <dbReference type="Proteomes" id="UP000431533"/>
    </source>
</evidence>
<dbReference type="RefSeq" id="XP_031003841.1">
    <property type="nucleotide sequence ID" value="XM_031152283.1"/>
</dbReference>
<dbReference type="OrthoDB" id="3523604at2759"/>
<dbReference type="Proteomes" id="UP000431533">
    <property type="component" value="Unassembled WGS sequence"/>
</dbReference>
<keyword evidence="1" id="KW-0812">Transmembrane</keyword>